<dbReference type="SFLD" id="SFLDG01129">
    <property type="entry name" value="C1.5:_HAD__Beta-PGM__Phosphata"/>
    <property type="match status" value="1"/>
</dbReference>
<dbReference type="RefSeq" id="WP_119824302.1">
    <property type="nucleotide sequence ID" value="NZ_CP024957.1"/>
</dbReference>
<dbReference type="Proteomes" id="UP001058236">
    <property type="component" value="Chromosome"/>
</dbReference>
<dbReference type="SUPFAM" id="SSF56784">
    <property type="entry name" value="HAD-like"/>
    <property type="match status" value="1"/>
</dbReference>
<dbReference type="NCBIfam" id="TIGR01509">
    <property type="entry name" value="HAD-SF-IA-v3"/>
    <property type="match status" value="1"/>
</dbReference>
<dbReference type="InterPro" id="IPR023198">
    <property type="entry name" value="PGP-like_dom2"/>
</dbReference>
<dbReference type="InterPro" id="IPR006439">
    <property type="entry name" value="HAD-SF_hydro_IA"/>
</dbReference>
<sequence>MKAPTAPAAVLFDMDGTLVDTEVLWWETAREVAAGLGHRLTDADAPEVVGRAVADTAAHLIGVTSGDPSTLPGAATGRAAAPERTAADRAAALERTAAELTDSFFRKVDAGAPLRPGAAALLASLEAAGVPFALVSASPRSVVDAVVAGALAGVDFAFTLSADDTVRTKPHPDPYRAAAERFAADPAACVAVEDSPDGTASADAAGCAVLVVPSLLPVAPGRARTFARSLEEVDLGVLTDCLRRPNPEIQGPKPA</sequence>
<dbReference type="SFLD" id="SFLDS00003">
    <property type="entry name" value="Haloacid_Dehalogenase"/>
    <property type="match status" value="1"/>
</dbReference>
<organism evidence="1 2">
    <name type="scientific">Streptomyces cavourensis</name>
    <dbReference type="NCBI Taxonomy" id="67258"/>
    <lineage>
        <taxon>Bacteria</taxon>
        <taxon>Bacillati</taxon>
        <taxon>Actinomycetota</taxon>
        <taxon>Actinomycetes</taxon>
        <taxon>Kitasatosporales</taxon>
        <taxon>Streptomycetaceae</taxon>
        <taxon>Streptomyces</taxon>
    </lineage>
</organism>
<accession>A0ABY5FDM2</accession>
<proteinExistence type="predicted"/>
<dbReference type="Gene3D" id="1.10.150.240">
    <property type="entry name" value="Putative phosphatase, domain 2"/>
    <property type="match status" value="1"/>
</dbReference>
<dbReference type="InterPro" id="IPR023214">
    <property type="entry name" value="HAD_sf"/>
</dbReference>
<protein>
    <submittedName>
        <fullName evidence="1">HAD family phosphatase</fullName>
    </submittedName>
</protein>
<reference evidence="1" key="1">
    <citation type="submission" date="2022-07" db="EMBL/GenBank/DDBJ databases">
        <title>Genomic of Streptomyces cavourensis F2.</title>
        <authorList>
            <person name="Hu S."/>
            <person name="Liang W."/>
        </authorList>
    </citation>
    <scope>NUCLEOTIDE SEQUENCE</scope>
    <source>
        <strain evidence="1">F2</strain>
    </source>
</reference>
<dbReference type="EMBL" id="CP101397">
    <property type="protein sequence ID" value="UTR81806.1"/>
    <property type="molecule type" value="Genomic_DNA"/>
</dbReference>
<dbReference type="CDD" id="cd07505">
    <property type="entry name" value="HAD_BPGM-like"/>
    <property type="match status" value="1"/>
</dbReference>
<gene>
    <name evidence="1" type="ORF">NLU04_26665</name>
</gene>
<evidence type="ECO:0000313" key="1">
    <source>
        <dbReference type="EMBL" id="UTR81806.1"/>
    </source>
</evidence>
<keyword evidence="2" id="KW-1185">Reference proteome</keyword>
<dbReference type="PANTHER" id="PTHR18901">
    <property type="entry name" value="2-DEOXYGLUCOSE-6-PHOSPHATE PHOSPHATASE 2"/>
    <property type="match status" value="1"/>
</dbReference>
<dbReference type="Pfam" id="PF00702">
    <property type="entry name" value="Hydrolase"/>
    <property type="match status" value="1"/>
</dbReference>
<dbReference type="Gene3D" id="3.40.50.1000">
    <property type="entry name" value="HAD superfamily/HAD-like"/>
    <property type="match status" value="1"/>
</dbReference>
<name>A0ABY5FDM2_9ACTN</name>
<dbReference type="PRINTS" id="PR00413">
    <property type="entry name" value="HADHALOGNASE"/>
</dbReference>
<dbReference type="InterPro" id="IPR036412">
    <property type="entry name" value="HAD-like_sf"/>
</dbReference>
<evidence type="ECO:0000313" key="2">
    <source>
        <dbReference type="Proteomes" id="UP001058236"/>
    </source>
</evidence>
<dbReference type="PANTHER" id="PTHR18901:SF38">
    <property type="entry name" value="PSEUDOURIDINE-5'-PHOSPHATASE"/>
    <property type="match status" value="1"/>
</dbReference>